<comment type="caution">
    <text evidence="2">The sequence shown here is derived from an EMBL/GenBank/DDBJ whole genome shotgun (WGS) entry which is preliminary data.</text>
</comment>
<protein>
    <submittedName>
        <fullName evidence="2">ATP-binding protein</fullName>
    </submittedName>
</protein>
<reference evidence="2" key="2">
    <citation type="journal article" date="2021" name="PeerJ">
        <title>Extensive microbial diversity within the chicken gut microbiome revealed by metagenomics and culture.</title>
        <authorList>
            <person name="Gilroy R."/>
            <person name="Ravi A."/>
            <person name="Getino M."/>
            <person name="Pursley I."/>
            <person name="Horton D.L."/>
            <person name="Alikhan N.F."/>
            <person name="Baker D."/>
            <person name="Gharbi K."/>
            <person name="Hall N."/>
            <person name="Watson M."/>
            <person name="Adriaenssens E.M."/>
            <person name="Foster-Nyarko E."/>
            <person name="Jarju S."/>
            <person name="Secka A."/>
            <person name="Antonio M."/>
            <person name="Oren A."/>
            <person name="Chaudhuri R.R."/>
            <person name="La Ragione R."/>
            <person name="Hildebrand F."/>
            <person name="Pallen M.J."/>
        </authorList>
    </citation>
    <scope>NUCLEOTIDE SEQUENCE</scope>
    <source>
        <strain evidence="2">1748</strain>
    </source>
</reference>
<dbReference type="EMBL" id="JADING010000109">
    <property type="protein sequence ID" value="MBO8414581.1"/>
    <property type="molecule type" value="Genomic_DNA"/>
</dbReference>
<proteinExistence type="predicted"/>
<dbReference type="InterPro" id="IPR038461">
    <property type="entry name" value="Schlafen_AlbA_2_dom_sf"/>
</dbReference>
<reference evidence="2" key="1">
    <citation type="submission" date="2020-10" db="EMBL/GenBank/DDBJ databases">
        <authorList>
            <person name="Gilroy R."/>
        </authorList>
    </citation>
    <scope>NUCLEOTIDE SEQUENCE</scope>
    <source>
        <strain evidence="2">1748</strain>
    </source>
</reference>
<dbReference type="Gene3D" id="3.30.950.30">
    <property type="entry name" value="Schlafen, AAA domain"/>
    <property type="match status" value="1"/>
</dbReference>
<feature type="non-terminal residue" evidence="2">
    <location>
        <position position="249"/>
    </location>
</feature>
<accession>A0A9D9D6T2</accession>
<evidence type="ECO:0000313" key="3">
    <source>
        <dbReference type="Proteomes" id="UP000823629"/>
    </source>
</evidence>
<sequence>MDLYESNKIEFKVKFTDQIVKELVAFLNTDGGQIFVGINDHGEVVGASEIDKTLRNISDVISSQIEPSPLELISCEIKTMEGLPVIVINIKRGSAPIYCIKKYGFSSLGCPIRVGSTCREMTQEQINNRYKMRFFNDDLLVSSPTNLRELSFLTLKNYYSDMGYKLNDNTFETNLKLINDKGQYNMMAELLSDDSRFSFIFVKFEGKNKASLSQRSNYGNKSILFAYEQMMNRLQAENICISDTTIRPR</sequence>
<feature type="domain" description="Schlafen AlbA-2" evidence="1">
    <location>
        <begin position="5"/>
        <end position="122"/>
    </location>
</feature>
<organism evidence="2 3">
    <name type="scientific">Candidatus Scatoplasma merdavium</name>
    <dbReference type="NCBI Taxonomy" id="2840932"/>
    <lineage>
        <taxon>Bacteria</taxon>
        <taxon>Bacillati</taxon>
        <taxon>Bacillota</taxon>
        <taxon>Bacilli</taxon>
        <taxon>Bacillales</taxon>
        <taxon>Candidatus Scatoplasma</taxon>
    </lineage>
</organism>
<gene>
    <name evidence="2" type="ORF">IAC78_03840</name>
</gene>
<dbReference type="Proteomes" id="UP000823629">
    <property type="component" value="Unassembled WGS sequence"/>
</dbReference>
<dbReference type="GO" id="GO:0005524">
    <property type="term" value="F:ATP binding"/>
    <property type="evidence" value="ECO:0007669"/>
    <property type="project" value="UniProtKB-KW"/>
</dbReference>
<dbReference type="Pfam" id="PF04326">
    <property type="entry name" value="SLFN_AlbA_2"/>
    <property type="match status" value="1"/>
</dbReference>
<dbReference type="InterPro" id="IPR007421">
    <property type="entry name" value="Schlafen_AlbA_2_dom"/>
</dbReference>
<evidence type="ECO:0000259" key="1">
    <source>
        <dbReference type="Pfam" id="PF04326"/>
    </source>
</evidence>
<dbReference type="AlphaFoldDB" id="A0A9D9D6T2"/>
<evidence type="ECO:0000313" key="2">
    <source>
        <dbReference type="EMBL" id="MBO8414581.1"/>
    </source>
</evidence>
<keyword evidence="2" id="KW-0547">Nucleotide-binding</keyword>
<dbReference type="PANTHER" id="PTHR30595:SF6">
    <property type="entry name" value="SCHLAFEN ALBA-2 DOMAIN-CONTAINING PROTEIN"/>
    <property type="match status" value="1"/>
</dbReference>
<keyword evidence="2" id="KW-0067">ATP-binding</keyword>
<dbReference type="PANTHER" id="PTHR30595">
    <property type="entry name" value="GLPR-RELATED TRANSCRIPTIONAL REPRESSOR"/>
    <property type="match status" value="1"/>
</dbReference>
<name>A0A9D9D6T2_9BACL</name>